<organism evidence="1 2">
    <name type="scientific">Halorubrum distributum</name>
    <dbReference type="NCBI Taxonomy" id="29283"/>
    <lineage>
        <taxon>Archaea</taxon>
        <taxon>Methanobacteriati</taxon>
        <taxon>Methanobacteriota</taxon>
        <taxon>Stenosarchaea group</taxon>
        <taxon>Halobacteria</taxon>
        <taxon>Halobacteriales</taxon>
        <taxon>Haloferacaceae</taxon>
        <taxon>Halorubrum</taxon>
        <taxon>Halorubrum distributum group</taxon>
    </lineage>
</organism>
<sequence length="292" mass="33922">MTLEFGVDDVTALLLDERKYDSPLREKEFHKLLYFIKQELEEEGIDANIPYYWYRYGTVTPTSESSVTVEKAEDGGSQVICPVEPDTIDVPEDELDQVRDVVQEVLLRYYQIGGLEPLTDLMYEDAPYEVQIEFRQLDKQLRTAADNHPDLLDDGYDKDDIRRTLSRVVKMFPTSEFPHQESDLYLWYTVMSTELDQTDQFYSVNEMLSLCDAFWTVFMIEVAQQEHSDLTVKEVRDAISDDVDSYQKQMRARLENKEREQTKFGAQLEQDEVVRDAQDAVAEALVGFAPSQ</sequence>
<name>A0A6B1IIJ7_9EURY</name>
<dbReference type="EMBL" id="WMFC01000004">
    <property type="protein sequence ID" value="MYL67030.1"/>
    <property type="molecule type" value="Genomic_DNA"/>
</dbReference>
<dbReference type="AlphaFoldDB" id="A0A6B1IIJ7"/>
<comment type="caution">
    <text evidence="1">The sequence shown here is derived from an EMBL/GenBank/DDBJ whole genome shotgun (WGS) entry which is preliminary data.</text>
</comment>
<proteinExistence type="predicted"/>
<accession>A0A6B1IIJ7</accession>
<gene>
    <name evidence="1" type="ORF">GLW30_04735</name>
</gene>
<dbReference type="RefSeq" id="WP_159358128.1">
    <property type="nucleotide sequence ID" value="NZ_WMFC01000004.1"/>
</dbReference>
<dbReference type="Proteomes" id="UP000452321">
    <property type="component" value="Unassembled WGS sequence"/>
</dbReference>
<reference evidence="1 2" key="1">
    <citation type="submission" date="2019-11" db="EMBL/GenBank/DDBJ databases">
        <title>Genome sequences of 17 halophilic strains isolated from different environments.</title>
        <authorList>
            <person name="Furrow R.E."/>
        </authorList>
    </citation>
    <scope>NUCLEOTIDE SEQUENCE [LARGE SCALE GENOMIC DNA]</scope>
    <source>
        <strain evidence="1 2">22502_06_Cabo</strain>
    </source>
</reference>
<evidence type="ECO:0000313" key="1">
    <source>
        <dbReference type="EMBL" id="MYL67030.1"/>
    </source>
</evidence>
<protein>
    <submittedName>
        <fullName evidence="1">Uncharacterized protein</fullName>
    </submittedName>
</protein>
<evidence type="ECO:0000313" key="2">
    <source>
        <dbReference type="Proteomes" id="UP000452321"/>
    </source>
</evidence>